<dbReference type="GeneID" id="81373982"/>
<dbReference type="OrthoDB" id="10042947at2759"/>
<gene>
    <name evidence="1" type="ORF">N7509_010365</name>
</gene>
<reference evidence="1" key="2">
    <citation type="journal article" date="2023" name="IMA Fungus">
        <title>Comparative genomic study of the Penicillium genus elucidates a diverse pangenome and 15 lateral gene transfer events.</title>
        <authorList>
            <person name="Petersen C."/>
            <person name="Sorensen T."/>
            <person name="Nielsen M.R."/>
            <person name="Sondergaard T.E."/>
            <person name="Sorensen J.L."/>
            <person name="Fitzpatrick D.A."/>
            <person name="Frisvad J.C."/>
            <person name="Nielsen K.L."/>
        </authorList>
    </citation>
    <scope>NUCLEOTIDE SEQUENCE</scope>
    <source>
        <strain evidence="1">IBT 29677</strain>
    </source>
</reference>
<evidence type="ECO:0000313" key="1">
    <source>
        <dbReference type="EMBL" id="KAJ5387824.1"/>
    </source>
</evidence>
<evidence type="ECO:0000313" key="2">
    <source>
        <dbReference type="Proteomes" id="UP001147747"/>
    </source>
</evidence>
<dbReference type="EMBL" id="JAPZBU010000009">
    <property type="protein sequence ID" value="KAJ5387824.1"/>
    <property type="molecule type" value="Genomic_DNA"/>
</dbReference>
<organism evidence="1 2">
    <name type="scientific">Penicillium cosmopolitanum</name>
    <dbReference type="NCBI Taxonomy" id="1131564"/>
    <lineage>
        <taxon>Eukaryota</taxon>
        <taxon>Fungi</taxon>
        <taxon>Dikarya</taxon>
        <taxon>Ascomycota</taxon>
        <taxon>Pezizomycotina</taxon>
        <taxon>Eurotiomycetes</taxon>
        <taxon>Eurotiomycetidae</taxon>
        <taxon>Eurotiales</taxon>
        <taxon>Aspergillaceae</taxon>
        <taxon>Penicillium</taxon>
    </lineage>
</organism>
<dbReference type="Proteomes" id="UP001147747">
    <property type="component" value="Unassembled WGS sequence"/>
</dbReference>
<dbReference type="RefSeq" id="XP_056485622.1">
    <property type="nucleotide sequence ID" value="XM_056635002.1"/>
</dbReference>
<name>A0A9W9VRH1_9EURO</name>
<keyword evidence="2" id="KW-1185">Reference proteome</keyword>
<reference evidence="1" key="1">
    <citation type="submission" date="2022-12" db="EMBL/GenBank/DDBJ databases">
        <authorList>
            <person name="Petersen C."/>
        </authorList>
    </citation>
    <scope>NUCLEOTIDE SEQUENCE</scope>
    <source>
        <strain evidence="1">IBT 29677</strain>
    </source>
</reference>
<proteinExistence type="predicted"/>
<accession>A0A9W9VRH1</accession>
<dbReference type="AlphaFoldDB" id="A0A9W9VRH1"/>
<protein>
    <submittedName>
        <fullName evidence="1">Uncharacterized protein</fullName>
    </submittedName>
</protein>
<comment type="caution">
    <text evidence="1">The sequence shown here is derived from an EMBL/GenBank/DDBJ whole genome shotgun (WGS) entry which is preliminary data.</text>
</comment>
<sequence length="148" mass="16032">MLFESFSSLKGLSPSQYIFGIQAIPLVASGVFTLFWPSAAAALPNSPLKDIGDGTIQAIRLRLTPWPCSLTSLSLGSFYTIASYQNNIPMMIASVPGRLLAAFVFYRAGGGWRDVAPFEGVMGLLTAVGIYLYWAADRSESAREVKEE</sequence>